<evidence type="ECO:0000313" key="2">
    <source>
        <dbReference type="Proteomes" id="UP000011083"/>
    </source>
</evidence>
<sequence>MVHLLCARGFGIFVFPDVRFENEALVFDDERRLIRLEAPKRHFERANAEAKGDPELTWKIMGHTSETALDQYSERHELTLNMILDDITNTLRYMKA</sequence>
<reference evidence="1 2" key="1">
    <citation type="journal article" date="2013" name="Genome Biol.">
        <title>Genome of Acanthamoeba castellanii highlights extensive lateral gene transfer and early evolution of tyrosine kinase signaling.</title>
        <authorList>
            <person name="Clarke M."/>
            <person name="Lohan A.J."/>
            <person name="Liu B."/>
            <person name="Lagkouvardos I."/>
            <person name="Roy S."/>
            <person name="Zafar N."/>
            <person name="Bertelli C."/>
            <person name="Schilde C."/>
            <person name="Kianianmomeni A."/>
            <person name="Burglin T.R."/>
            <person name="Frech C."/>
            <person name="Turcotte B."/>
            <person name="Kopec K.O."/>
            <person name="Synnott J.M."/>
            <person name="Choo C."/>
            <person name="Paponov I."/>
            <person name="Finkler A."/>
            <person name="Soon Heng Tan C."/>
            <person name="Hutchins A.P."/>
            <person name="Weinmeier T."/>
            <person name="Rattei T."/>
            <person name="Chu J.S."/>
            <person name="Gimenez G."/>
            <person name="Irimia M."/>
            <person name="Rigden D.J."/>
            <person name="Fitzpatrick D.A."/>
            <person name="Lorenzo-Morales J."/>
            <person name="Bateman A."/>
            <person name="Chiu C.H."/>
            <person name="Tang P."/>
            <person name="Hegemann P."/>
            <person name="Fromm H."/>
            <person name="Raoult D."/>
            <person name="Greub G."/>
            <person name="Miranda-Saavedra D."/>
            <person name="Chen N."/>
            <person name="Nash P."/>
            <person name="Ginger M.L."/>
            <person name="Horn M."/>
            <person name="Schaap P."/>
            <person name="Caler L."/>
            <person name="Loftus B."/>
        </authorList>
    </citation>
    <scope>NUCLEOTIDE SEQUENCE [LARGE SCALE GENOMIC DNA]</scope>
    <source>
        <strain evidence="1 2">Neff</strain>
    </source>
</reference>
<gene>
    <name evidence="1" type="ORF">ACA1_137640</name>
</gene>
<evidence type="ECO:0000313" key="1">
    <source>
        <dbReference type="EMBL" id="ELR18392.1"/>
    </source>
</evidence>
<dbReference type="InterPro" id="IPR027417">
    <property type="entry name" value="P-loop_NTPase"/>
</dbReference>
<dbReference type="Gene3D" id="3.40.50.300">
    <property type="entry name" value="P-loop containing nucleotide triphosphate hydrolases"/>
    <property type="match status" value="1"/>
</dbReference>
<keyword evidence="2" id="KW-1185">Reference proteome</keyword>
<name>L8GZJ2_ACACF</name>
<dbReference type="EMBL" id="KB007956">
    <property type="protein sequence ID" value="ELR18392.1"/>
    <property type="molecule type" value="Genomic_DNA"/>
</dbReference>
<protein>
    <submittedName>
        <fullName evidence="1">Uncharacterized protein</fullName>
    </submittedName>
</protein>
<accession>L8GZJ2</accession>
<proteinExistence type="predicted"/>
<dbReference type="KEGG" id="acan:ACA1_137640"/>
<dbReference type="AlphaFoldDB" id="L8GZJ2"/>
<dbReference type="RefSeq" id="XP_004340420.1">
    <property type="nucleotide sequence ID" value="XM_004340372.1"/>
</dbReference>
<dbReference type="VEuPathDB" id="AmoebaDB:ACA1_137640"/>
<dbReference type="Proteomes" id="UP000011083">
    <property type="component" value="Unassembled WGS sequence"/>
</dbReference>
<organism evidence="1 2">
    <name type="scientific">Acanthamoeba castellanii (strain ATCC 30010 / Neff)</name>
    <dbReference type="NCBI Taxonomy" id="1257118"/>
    <lineage>
        <taxon>Eukaryota</taxon>
        <taxon>Amoebozoa</taxon>
        <taxon>Discosea</taxon>
        <taxon>Longamoebia</taxon>
        <taxon>Centramoebida</taxon>
        <taxon>Acanthamoebidae</taxon>
        <taxon>Acanthamoeba</taxon>
    </lineage>
</organism>
<dbReference type="GeneID" id="14919168"/>